<keyword evidence="3" id="KW-1185">Reference proteome</keyword>
<sequence>MQHQHIFFSLSGTGPGDIHSASAVSKATQTLGTPLVAYGPRPAAADGLIDLLSPAPQRSAQAAVHVLNGAGVSAVSVVHTADLEGRTLSEHFITAAEYMYICVETVLEASDGIRLAEKLRGSPGALVILGTRHEVQRLAQALSQIGDLTDLIVLVETGGPVPQVELAGLETPTLILQRMAPILSEFQLYLERDMNEADSLRRRYLAAVSACESCSGYFGYDAAAPAAIAAVLMYVEALRKAKTSHCNEQSDLCPALRSLEPSVWRELLTTASLQEVATMAFPELAEEGLAAGSEDLPRYRVKLLLDGNLTQVGQADESSAVLGLLEPLETRCGTRCPCHLPVEDSPTSTSEFSAPYVALMCCWFSQNSNKDHHIFCLTPTPMAPGGINILGGAEWWNWVVPDANELSRWELAAYAMAFTFMVMFFLFSTLICVYSAIKPPHRN</sequence>
<dbReference type="InterPro" id="IPR028082">
    <property type="entry name" value="Peripla_BP_I"/>
</dbReference>
<accession>A0A5B7DGL7</accession>
<organism evidence="2 3">
    <name type="scientific">Portunus trituberculatus</name>
    <name type="common">Swimming crab</name>
    <name type="synonym">Neptunus trituberculatus</name>
    <dbReference type="NCBI Taxonomy" id="210409"/>
    <lineage>
        <taxon>Eukaryota</taxon>
        <taxon>Metazoa</taxon>
        <taxon>Ecdysozoa</taxon>
        <taxon>Arthropoda</taxon>
        <taxon>Crustacea</taxon>
        <taxon>Multicrustacea</taxon>
        <taxon>Malacostraca</taxon>
        <taxon>Eumalacostraca</taxon>
        <taxon>Eucarida</taxon>
        <taxon>Decapoda</taxon>
        <taxon>Pleocyemata</taxon>
        <taxon>Brachyura</taxon>
        <taxon>Eubrachyura</taxon>
        <taxon>Portunoidea</taxon>
        <taxon>Portunidae</taxon>
        <taxon>Portuninae</taxon>
        <taxon>Portunus</taxon>
    </lineage>
</organism>
<dbReference type="AlphaFoldDB" id="A0A5B7DGL7"/>
<dbReference type="SUPFAM" id="SSF53822">
    <property type="entry name" value="Periplasmic binding protein-like I"/>
    <property type="match status" value="1"/>
</dbReference>
<feature type="transmembrane region" description="Helical" evidence="1">
    <location>
        <begin position="411"/>
        <end position="437"/>
    </location>
</feature>
<dbReference type="EMBL" id="VSRR010000859">
    <property type="protein sequence ID" value="MPC20319.1"/>
    <property type="molecule type" value="Genomic_DNA"/>
</dbReference>
<keyword evidence="1" id="KW-1133">Transmembrane helix</keyword>
<proteinExistence type="predicted"/>
<keyword evidence="1" id="KW-0472">Membrane</keyword>
<dbReference type="OrthoDB" id="9880600at2759"/>
<dbReference type="Proteomes" id="UP000324222">
    <property type="component" value="Unassembled WGS sequence"/>
</dbReference>
<protein>
    <submittedName>
        <fullName evidence="2">Uncharacterized protein</fullName>
    </submittedName>
</protein>
<gene>
    <name evidence="2" type="ORF">E2C01_013257</name>
</gene>
<keyword evidence="1" id="KW-0812">Transmembrane</keyword>
<evidence type="ECO:0000313" key="3">
    <source>
        <dbReference type="Proteomes" id="UP000324222"/>
    </source>
</evidence>
<reference evidence="2 3" key="1">
    <citation type="submission" date="2019-05" db="EMBL/GenBank/DDBJ databases">
        <title>Another draft genome of Portunus trituberculatus and its Hox gene families provides insights of decapod evolution.</title>
        <authorList>
            <person name="Jeong J.-H."/>
            <person name="Song I."/>
            <person name="Kim S."/>
            <person name="Choi T."/>
            <person name="Kim D."/>
            <person name="Ryu S."/>
            <person name="Kim W."/>
        </authorList>
    </citation>
    <scope>NUCLEOTIDE SEQUENCE [LARGE SCALE GENOMIC DNA]</scope>
    <source>
        <tissue evidence="2">Muscle</tissue>
    </source>
</reference>
<evidence type="ECO:0000313" key="2">
    <source>
        <dbReference type="EMBL" id="MPC20319.1"/>
    </source>
</evidence>
<name>A0A5B7DGL7_PORTR</name>
<comment type="caution">
    <text evidence="2">The sequence shown here is derived from an EMBL/GenBank/DDBJ whole genome shotgun (WGS) entry which is preliminary data.</text>
</comment>
<evidence type="ECO:0000256" key="1">
    <source>
        <dbReference type="SAM" id="Phobius"/>
    </source>
</evidence>